<dbReference type="RefSeq" id="WP_380967103.1">
    <property type="nucleotide sequence ID" value="NZ_JBHTCO010000018.1"/>
</dbReference>
<dbReference type="InterPro" id="IPR025552">
    <property type="entry name" value="YkyB"/>
</dbReference>
<dbReference type="EMBL" id="JBHTCO010000018">
    <property type="protein sequence ID" value="MFC7394091.1"/>
    <property type="molecule type" value="Genomic_DNA"/>
</dbReference>
<sequence length="36" mass="4171">MPPTRQDFKTLHHLSITTDRKNPKVKLSLKLAKTIL</sequence>
<name>A0ABW2PXF4_9BACL</name>
<keyword evidence="2" id="KW-1185">Reference proteome</keyword>
<evidence type="ECO:0000313" key="2">
    <source>
        <dbReference type="Proteomes" id="UP001596505"/>
    </source>
</evidence>
<organism evidence="1 2">
    <name type="scientific">Scopulibacillus cellulosilyticus</name>
    <dbReference type="NCBI Taxonomy" id="2665665"/>
    <lineage>
        <taxon>Bacteria</taxon>
        <taxon>Bacillati</taxon>
        <taxon>Bacillota</taxon>
        <taxon>Bacilli</taxon>
        <taxon>Bacillales</taxon>
        <taxon>Sporolactobacillaceae</taxon>
        <taxon>Scopulibacillus</taxon>
    </lineage>
</organism>
<evidence type="ECO:0000313" key="1">
    <source>
        <dbReference type="EMBL" id="MFC7394091.1"/>
    </source>
</evidence>
<proteinExistence type="predicted"/>
<gene>
    <name evidence="1" type="ORF">ACFQRG_14125</name>
</gene>
<accession>A0ABW2PXF4</accession>
<dbReference type="Pfam" id="PF14177">
    <property type="entry name" value="YkyB"/>
    <property type="match status" value="1"/>
</dbReference>
<reference evidence="2" key="1">
    <citation type="journal article" date="2019" name="Int. J. Syst. Evol. Microbiol.">
        <title>The Global Catalogue of Microorganisms (GCM) 10K type strain sequencing project: providing services to taxonomists for standard genome sequencing and annotation.</title>
        <authorList>
            <consortium name="The Broad Institute Genomics Platform"/>
            <consortium name="The Broad Institute Genome Sequencing Center for Infectious Disease"/>
            <person name="Wu L."/>
            <person name="Ma J."/>
        </authorList>
    </citation>
    <scope>NUCLEOTIDE SEQUENCE [LARGE SCALE GENOMIC DNA]</scope>
    <source>
        <strain evidence="2">CGMCC 1.16305</strain>
    </source>
</reference>
<comment type="caution">
    <text evidence="1">The sequence shown here is derived from an EMBL/GenBank/DDBJ whole genome shotgun (WGS) entry which is preliminary data.</text>
</comment>
<dbReference type="Proteomes" id="UP001596505">
    <property type="component" value="Unassembled WGS sequence"/>
</dbReference>
<protein>
    <submittedName>
        <fullName evidence="1">YkyB family protein</fullName>
    </submittedName>
</protein>